<evidence type="ECO:0000313" key="3">
    <source>
        <dbReference type="Proteomes" id="UP000502005"/>
    </source>
</evidence>
<evidence type="ECO:0000313" key="2">
    <source>
        <dbReference type="EMBL" id="QGY32220.1"/>
    </source>
</evidence>
<geneLocation type="plasmid" evidence="3">
    <name>pne1b</name>
</geneLocation>
<organism evidence="2 3">
    <name type="scientific">Pantoea cypripedii</name>
    <name type="common">Pectobacterium cypripedii</name>
    <name type="synonym">Erwinia cypripedii</name>
    <dbReference type="NCBI Taxonomy" id="55209"/>
    <lineage>
        <taxon>Bacteria</taxon>
        <taxon>Pseudomonadati</taxon>
        <taxon>Pseudomonadota</taxon>
        <taxon>Gammaproteobacteria</taxon>
        <taxon>Enterobacterales</taxon>
        <taxon>Erwiniaceae</taxon>
        <taxon>Pantoea</taxon>
    </lineage>
</organism>
<dbReference type="EMBL" id="CP024770">
    <property type="protein sequence ID" value="QGY32220.1"/>
    <property type="molecule type" value="Genomic_DNA"/>
</dbReference>
<dbReference type="Proteomes" id="UP000502005">
    <property type="component" value="Plasmid pNE1B"/>
</dbReference>
<name>A0A6B9GA31_PANCY</name>
<feature type="coiled-coil region" evidence="1">
    <location>
        <begin position="77"/>
        <end position="111"/>
    </location>
</feature>
<gene>
    <name evidence="2" type="ORF">CUN67_24830</name>
</gene>
<accession>A0A6B9GA31</accession>
<proteinExistence type="predicted"/>
<protein>
    <submittedName>
        <fullName evidence="2">Uncharacterized protein</fullName>
    </submittedName>
</protein>
<reference evidence="2 3" key="1">
    <citation type="submission" date="2017-11" db="EMBL/GenBank/DDBJ databases">
        <title>Genome sequence of Pantoea cypripedii NE1.</title>
        <authorList>
            <person name="Nascimento F.X."/>
        </authorList>
    </citation>
    <scope>NUCLEOTIDE SEQUENCE [LARGE SCALE GENOMIC DNA]</scope>
    <source>
        <strain evidence="2 3">NE1</strain>
        <plasmid evidence="3">pne1b</plasmid>
    </source>
</reference>
<dbReference type="AlphaFoldDB" id="A0A6B9GA31"/>
<keyword evidence="2" id="KW-0614">Plasmid</keyword>
<keyword evidence="1" id="KW-0175">Coiled coil</keyword>
<evidence type="ECO:0000256" key="1">
    <source>
        <dbReference type="SAM" id="Coils"/>
    </source>
</evidence>
<sequence length="136" mass="15915">MSPNLFHKLGELNRRRKLQCLAKLDEMQRTIARLDARIADNEQARKQALLSIKQAMLHLTLLQSVGTQEVYDVRLLEAAMRRNILQLETEAEQYQKDKIRHESEAQDLRKIARYFGVKEEKMVRAGARSQKDTCQH</sequence>